<dbReference type="PANTHER" id="PTHR44688:SF16">
    <property type="entry name" value="DNA-BINDING TRANSCRIPTIONAL ACTIVATOR DEVR_DOSR"/>
    <property type="match status" value="1"/>
</dbReference>
<dbReference type="Pfam" id="PF17874">
    <property type="entry name" value="TPR_MalT"/>
    <property type="match status" value="1"/>
</dbReference>
<dbReference type="SMART" id="SM00421">
    <property type="entry name" value="HTH_LUXR"/>
    <property type="match status" value="1"/>
</dbReference>
<dbReference type="InterPro" id="IPR000792">
    <property type="entry name" value="Tscrpt_reg_LuxR_C"/>
</dbReference>
<dbReference type="InterPro" id="IPR027417">
    <property type="entry name" value="P-loop_NTPase"/>
</dbReference>
<dbReference type="InterPro" id="IPR036388">
    <property type="entry name" value="WH-like_DNA-bd_sf"/>
</dbReference>
<name>A0A2T5MJZ8_9GAMM</name>
<evidence type="ECO:0000313" key="5">
    <source>
        <dbReference type="EMBL" id="PTU32895.1"/>
    </source>
</evidence>
<keyword evidence="2" id="KW-0238">DNA-binding</keyword>
<gene>
    <name evidence="5" type="ORF">CJD38_01925</name>
</gene>
<dbReference type="InterPro" id="IPR041664">
    <property type="entry name" value="AAA_16"/>
</dbReference>
<dbReference type="PANTHER" id="PTHR44688">
    <property type="entry name" value="DNA-BINDING TRANSCRIPTIONAL ACTIVATOR DEVR_DOSR"/>
    <property type="match status" value="1"/>
</dbReference>
<dbReference type="SMART" id="SM00028">
    <property type="entry name" value="TPR"/>
    <property type="match status" value="2"/>
</dbReference>
<dbReference type="PRINTS" id="PR00038">
    <property type="entry name" value="HTHLUXR"/>
</dbReference>
<comment type="caution">
    <text evidence="5">The sequence shown here is derived from an EMBL/GenBank/DDBJ whole genome shotgun (WGS) entry which is preliminary data.</text>
</comment>
<evidence type="ECO:0000313" key="6">
    <source>
        <dbReference type="Proteomes" id="UP000244248"/>
    </source>
</evidence>
<dbReference type="AlphaFoldDB" id="A0A2T5MJZ8"/>
<dbReference type="SUPFAM" id="SSF46894">
    <property type="entry name" value="C-terminal effector domain of the bipartite response regulators"/>
    <property type="match status" value="1"/>
</dbReference>
<evidence type="ECO:0000256" key="3">
    <source>
        <dbReference type="ARBA" id="ARBA00023163"/>
    </source>
</evidence>
<dbReference type="InterPro" id="IPR019734">
    <property type="entry name" value="TPR_rpt"/>
</dbReference>
<dbReference type="GO" id="GO:0006355">
    <property type="term" value="P:regulation of DNA-templated transcription"/>
    <property type="evidence" value="ECO:0007669"/>
    <property type="project" value="InterPro"/>
</dbReference>
<dbReference type="InterPro" id="IPR011990">
    <property type="entry name" value="TPR-like_helical_dom_sf"/>
</dbReference>
<reference evidence="5 6" key="1">
    <citation type="submission" date="2018-04" db="EMBL/GenBank/DDBJ databases">
        <title>Novel species isolated from glacier.</title>
        <authorList>
            <person name="Liu Q."/>
            <person name="Xin Y.-H."/>
        </authorList>
    </citation>
    <scope>NUCLEOTIDE SEQUENCE [LARGE SCALE GENOMIC DNA]</scope>
    <source>
        <strain evidence="5 6">GT1R17</strain>
    </source>
</reference>
<organism evidence="5 6">
    <name type="scientific">Stenotrophobium rhamnosiphilum</name>
    <dbReference type="NCBI Taxonomy" id="2029166"/>
    <lineage>
        <taxon>Bacteria</taxon>
        <taxon>Pseudomonadati</taxon>
        <taxon>Pseudomonadota</taxon>
        <taxon>Gammaproteobacteria</taxon>
        <taxon>Nevskiales</taxon>
        <taxon>Nevskiaceae</taxon>
        <taxon>Stenotrophobium</taxon>
    </lineage>
</organism>
<evidence type="ECO:0000256" key="2">
    <source>
        <dbReference type="ARBA" id="ARBA00023125"/>
    </source>
</evidence>
<keyword evidence="6" id="KW-1185">Reference proteome</keyword>
<dbReference type="InterPro" id="IPR059106">
    <property type="entry name" value="WHD_MalT"/>
</dbReference>
<dbReference type="Gene3D" id="3.40.50.300">
    <property type="entry name" value="P-loop containing nucleotide triphosphate hydrolases"/>
    <property type="match status" value="1"/>
</dbReference>
<dbReference type="Pfam" id="PF00196">
    <property type="entry name" value="GerE"/>
    <property type="match status" value="1"/>
</dbReference>
<feature type="domain" description="HTH luxR-type" evidence="4">
    <location>
        <begin position="818"/>
        <end position="883"/>
    </location>
</feature>
<dbReference type="GO" id="GO:0003677">
    <property type="term" value="F:DNA binding"/>
    <property type="evidence" value="ECO:0007669"/>
    <property type="project" value="UniProtKB-KW"/>
</dbReference>
<evidence type="ECO:0000259" key="4">
    <source>
        <dbReference type="PROSITE" id="PS50043"/>
    </source>
</evidence>
<dbReference type="CDD" id="cd06170">
    <property type="entry name" value="LuxR_C_like"/>
    <property type="match status" value="1"/>
</dbReference>
<dbReference type="EMBL" id="QANS01000001">
    <property type="protein sequence ID" value="PTU32895.1"/>
    <property type="molecule type" value="Genomic_DNA"/>
</dbReference>
<proteinExistence type="predicted"/>
<keyword evidence="3" id="KW-0804">Transcription</keyword>
<protein>
    <submittedName>
        <fullName evidence="5">LuxR family transcriptional regulator</fullName>
    </submittedName>
</protein>
<dbReference type="PROSITE" id="PS50043">
    <property type="entry name" value="HTH_LUXR_2"/>
    <property type="match status" value="1"/>
</dbReference>
<accession>A0A2T5MJZ8</accession>
<dbReference type="Gene3D" id="1.25.40.10">
    <property type="entry name" value="Tetratricopeptide repeat domain"/>
    <property type="match status" value="1"/>
</dbReference>
<dbReference type="InterPro" id="IPR016032">
    <property type="entry name" value="Sig_transdc_resp-reg_C-effctor"/>
</dbReference>
<keyword evidence="1" id="KW-0805">Transcription regulation</keyword>
<dbReference type="SUPFAM" id="SSF48452">
    <property type="entry name" value="TPR-like"/>
    <property type="match status" value="1"/>
</dbReference>
<dbReference type="SUPFAM" id="SSF52540">
    <property type="entry name" value="P-loop containing nucleoside triphosphate hydrolases"/>
    <property type="match status" value="1"/>
</dbReference>
<dbReference type="Gene3D" id="1.10.10.10">
    <property type="entry name" value="Winged helix-like DNA-binding domain superfamily/Winged helix DNA-binding domain"/>
    <property type="match status" value="1"/>
</dbReference>
<dbReference type="OrthoDB" id="1123107at2"/>
<dbReference type="Proteomes" id="UP000244248">
    <property type="component" value="Unassembled WGS sequence"/>
</dbReference>
<evidence type="ECO:0000256" key="1">
    <source>
        <dbReference type="ARBA" id="ARBA00023015"/>
    </source>
</evidence>
<dbReference type="Pfam" id="PF13191">
    <property type="entry name" value="AAA_16"/>
    <property type="match status" value="1"/>
</dbReference>
<sequence length="886" mass="99579">MRSEAIVRASIIQRIFENESARVVVLQGPAGHGKSTTMQQIKSLCEERGYLTGWLTLDEADNDQRRLAIHLQALLNSITAAFKKMASEDAESGTPEKRREKTDWMIDQLIKIGRPVALFFDDFQVLNNKSVMTCFRDLVERVPANARFFIGSRSVPDLGLARLVVNQKALILRADDLRFSPSEVEEFFASSDDLLVNETERSAIYRRTEGWPAALQLFKLTLNNPAVRKSLGDLGNYRPRELAEYLADNVLTLQKPKVQEFLLRTSLLQRLSGPLCDAVTGWNNSREILLELERSGLFLRSLDSDLHWFKYHALFSSFLAEQLRSQSSDIAREVHERAADWHLSQGMYEETVHHAIAAKKFSMAADVMNIWMTQLVVSAQLITVERWYDRLPFEEIAKRPDLAIKFAWPLIFLRRTQKLKPLLELLETFKGSGDYANTKDSAVALAMAAICADDLPKSFEIISSVELEGRDPQGFSAFELSAGANLVGYHYFASSNFESARKYLALARAYGERGDAAFSSGYTVGVRGVSLMAQGQLREALDCFRQAFAEQRMHIDKSFASAALVSCYVWALYEAGELDQVESLFVQYHDVITSTVLLDFLAVAYMAMARTHDARGRPNKALEILDEAEHIAYANGWQRLLRIVNWERVRRGLLLSGIEKGRAIAATITPPASPLSEDRIFFADEFEGEAFGRIRLAIHETDASVATALLTDDMAKHRHRSYRLIKLYLLDAQLQVKRGASNAAHRSLRKALQLGAPGGFVRCYLDEGNTILHLLKEEYQAVLDAGSQDVPFGTDREHLEKLLHASGTDLTRTSNPLSPEPLEPLTDREKEILIFLANGVSNKEMAGRIFVSENTVKFHLKNIYSKLSVGSRLQAITAARQLGLLH</sequence>
<dbReference type="InterPro" id="IPR041617">
    <property type="entry name" value="TPR_MalT"/>
</dbReference>
<dbReference type="Pfam" id="PF25873">
    <property type="entry name" value="WHD_MalT"/>
    <property type="match status" value="1"/>
</dbReference>